<evidence type="ECO:0000313" key="2">
    <source>
        <dbReference type="Proteomes" id="UP001163321"/>
    </source>
</evidence>
<accession>A0ACC0VJQ4</accession>
<comment type="caution">
    <text evidence="1">The sequence shown here is derived from an EMBL/GenBank/DDBJ whole genome shotgun (WGS) entry which is preliminary data.</text>
</comment>
<proteinExistence type="predicted"/>
<sequence length="110" mass="13045">MNCRSKLQNTFNHLMRTTLVMGGSRLEISIQSGCRDCLQYFSVILWMEPDREIWRIIKISSVHLYPSLIRLTRRDHRLRRRSDVQRVWSLAFEDTPVTLSGVNTHHPPLR</sequence>
<evidence type="ECO:0000313" key="1">
    <source>
        <dbReference type="EMBL" id="KAI9906542.1"/>
    </source>
</evidence>
<reference evidence="1 2" key="1">
    <citation type="journal article" date="2022" name="bioRxiv">
        <title>The genome of the oomycete Peronosclerospora sorghi, a cosmopolitan pathogen of maize and sorghum, is inflated with dispersed pseudogenes.</title>
        <authorList>
            <person name="Fletcher K."/>
            <person name="Martin F."/>
            <person name="Isakeit T."/>
            <person name="Cavanaugh K."/>
            <person name="Magill C."/>
            <person name="Michelmore R."/>
        </authorList>
    </citation>
    <scope>NUCLEOTIDE SEQUENCE [LARGE SCALE GENOMIC DNA]</scope>
    <source>
        <strain evidence="1">P6</strain>
    </source>
</reference>
<gene>
    <name evidence="1" type="ORF">PsorP6_004610</name>
</gene>
<organism evidence="1 2">
    <name type="scientific">Peronosclerospora sorghi</name>
    <dbReference type="NCBI Taxonomy" id="230839"/>
    <lineage>
        <taxon>Eukaryota</taxon>
        <taxon>Sar</taxon>
        <taxon>Stramenopiles</taxon>
        <taxon>Oomycota</taxon>
        <taxon>Peronosporomycetes</taxon>
        <taxon>Peronosporales</taxon>
        <taxon>Peronosporaceae</taxon>
        <taxon>Peronosclerospora</taxon>
    </lineage>
</organism>
<protein>
    <submittedName>
        <fullName evidence="1">Uncharacterized protein</fullName>
    </submittedName>
</protein>
<dbReference type="Proteomes" id="UP001163321">
    <property type="component" value="Chromosome 8"/>
</dbReference>
<name>A0ACC0VJQ4_9STRA</name>
<dbReference type="EMBL" id="CM047587">
    <property type="protein sequence ID" value="KAI9906542.1"/>
    <property type="molecule type" value="Genomic_DNA"/>
</dbReference>
<keyword evidence="2" id="KW-1185">Reference proteome</keyword>